<dbReference type="PANTHER" id="PTHR21485:SF6">
    <property type="entry name" value="N-ACYLNEURAMINATE CYTIDYLYLTRANSFERASE-RELATED"/>
    <property type="match status" value="1"/>
</dbReference>
<dbReference type="InterPro" id="IPR029044">
    <property type="entry name" value="Nucleotide-diphossugar_trans"/>
</dbReference>
<dbReference type="SUPFAM" id="SSF53448">
    <property type="entry name" value="Nucleotide-diphospho-sugar transferases"/>
    <property type="match status" value="1"/>
</dbReference>
<dbReference type="PANTHER" id="PTHR21485">
    <property type="entry name" value="HAD SUPERFAMILY MEMBERS CMAS AND KDSC"/>
    <property type="match status" value="1"/>
</dbReference>
<dbReference type="CDD" id="cd02513">
    <property type="entry name" value="CMP-NeuAc_Synthase"/>
    <property type="match status" value="1"/>
</dbReference>
<dbReference type="RefSeq" id="WP_057793339.1">
    <property type="nucleotide sequence ID" value="NZ_CAXIBE010000012.1"/>
</dbReference>
<dbReference type="Proteomes" id="UP000056750">
    <property type="component" value="Chromosome"/>
</dbReference>
<proteinExistence type="predicted"/>
<dbReference type="Gene3D" id="3.90.550.10">
    <property type="entry name" value="Spore Coat Polysaccharide Biosynthesis Protein SpsA, Chain A"/>
    <property type="match status" value="1"/>
</dbReference>
<dbReference type="InterPro" id="IPR003329">
    <property type="entry name" value="Cytidylyl_trans"/>
</dbReference>
<evidence type="ECO:0000313" key="4">
    <source>
        <dbReference type="Proteomes" id="UP001170717"/>
    </source>
</evidence>
<evidence type="ECO:0000313" key="1">
    <source>
        <dbReference type="EMBL" id="AMJ74457.1"/>
    </source>
</evidence>
<keyword evidence="2" id="KW-0548">Nucleotidyltransferase</keyword>
<dbReference type="Pfam" id="PF02348">
    <property type="entry name" value="CTP_transf_3"/>
    <property type="match status" value="1"/>
</dbReference>
<dbReference type="Proteomes" id="UP001170717">
    <property type="component" value="Unassembled WGS sequence"/>
</dbReference>
<reference evidence="1 3" key="1">
    <citation type="submission" date="2015-12" db="EMBL/GenBank/DDBJ databases">
        <title>Intraspecies pangenome expansion in the marine bacterium Alteromonas.</title>
        <authorList>
            <person name="Lopez-Perez M."/>
            <person name="Rodriguez-Valera F."/>
        </authorList>
    </citation>
    <scope>NUCLEOTIDE SEQUENCE [LARGE SCALE GENOMIC DNA]</scope>
    <source>
        <strain evidence="1 3">LMG 21861</strain>
    </source>
</reference>
<protein>
    <submittedName>
        <fullName evidence="2">Acylneuraminate cytidylyltransferase family protein</fullName>
        <ecNumber evidence="2">2.7.7.-</ecNumber>
    </submittedName>
</protein>
<gene>
    <name evidence="1" type="ORF">AVL57_11065</name>
    <name evidence="2" type="ORF">Q4527_17000</name>
</gene>
<keyword evidence="2" id="KW-0808">Transferase</keyword>
<keyword evidence="3" id="KW-1185">Reference proteome</keyword>
<dbReference type="InterPro" id="IPR050793">
    <property type="entry name" value="CMP-NeuNAc_synthase"/>
</dbReference>
<organism evidence="2 4">
    <name type="scientific">Alteromonas stellipolaris</name>
    <dbReference type="NCBI Taxonomy" id="233316"/>
    <lineage>
        <taxon>Bacteria</taxon>
        <taxon>Pseudomonadati</taxon>
        <taxon>Pseudomonadota</taxon>
        <taxon>Gammaproteobacteria</taxon>
        <taxon>Alteromonadales</taxon>
        <taxon>Alteromonadaceae</taxon>
        <taxon>Alteromonas/Salinimonas group</taxon>
        <taxon>Alteromonas</taxon>
    </lineage>
</organism>
<reference evidence="2" key="2">
    <citation type="submission" date="2023-07" db="EMBL/GenBank/DDBJ databases">
        <title>Genome content predicts the carbon catabolic preferences of heterotrophic bacteria.</title>
        <authorList>
            <person name="Gralka M."/>
        </authorList>
    </citation>
    <scope>NUCLEOTIDE SEQUENCE</scope>
    <source>
        <strain evidence="2">F2M12</strain>
    </source>
</reference>
<name>A0AAW7Z6Z8_9ALTE</name>
<dbReference type="GO" id="GO:0008781">
    <property type="term" value="F:N-acylneuraminate cytidylyltransferase activity"/>
    <property type="evidence" value="ECO:0007669"/>
    <property type="project" value="TreeGrafter"/>
</dbReference>
<dbReference type="KEGG" id="asq:AVL57_11065"/>
<sequence>MANHPRVLAVIPARSGSKGLKDKNILPFNGKPLLAWSIEAAKQSKYVLDAVVSTDCNKYAEVAKKWGAHVPFIRPKTLSDDTAGMMSVLKHAVDEMAKANLFYDVVVCLQPTSPLRTYEHINAALEYFERIPSEEKSLASVYQVENKYRWLLQDNSEGQLRFLDDSLNQGGLFNRQNNGRVYMPNGAIFIYQVDSLFAQYQPTTYSFVMDEVDSIDIDTLDEFNLALKRQQ</sequence>
<dbReference type="EMBL" id="JAUOQI010000015">
    <property type="protein sequence ID" value="MDO6579103.1"/>
    <property type="molecule type" value="Genomic_DNA"/>
</dbReference>
<evidence type="ECO:0000313" key="3">
    <source>
        <dbReference type="Proteomes" id="UP000056750"/>
    </source>
</evidence>
<dbReference type="EC" id="2.7.7.-" evidence="2"/>
<dbReference type="EMBL" id="CP013926">
    <property type="protein sequence ID" value="AMJ74457.1"/>
    <property type="molecule type" value="Genomic_DNA"/>
</dbReference>
<evidence type="ECO:0000313" key="2">
    <source>
        <dbReference type="EMBL" id="MDO6579103.1"/>
    </source>
</evidence>
<dbReference type="AlphaFoldDB" id="A0AAW7Z6Z8"/>
<accession>A0AAW7Z6Z8</accession>